<dbReference type="EMBL" id="RQGF01000030">
    <property type="protein sequence ID" value="TGL59513.1"/>
    <property type="molecule type" value="Genomic_DNA"/>
</dbReference>
<organism evidence="1 2">
    <name type="scientific">Leptospira sarikeiensis</name>
    <dbReference type="NCBI Taxonomy" id="2484943"/>
    <lineage>
        <taxon>Bacteria</taxon>
        <taxon>Pseudomonadati</taxon>
        <taxon>Spirochaetota</taxon>
        <taxon>Spirochaetia</taxon>
        <taxon>Leptospirales</taxon>
        <taxon>Leptospiraceae</taxon>
        <taxon>Leptospira</taxon>
    </lineage>
</organism>
<comment type="caution">
    <text evidence="1">The sequence shown here is derived from an EMBL/GenBank/DDBJ whole genome shotgun (WGS) entry which is preliminary data.</text>
</comment>
<keyword evidence="2" id="KW-1185">Reference proteome</keyword>
<name>A0A4R9K1F0_9LEPT</name>
<accession>A0A4R9K1F0</accession>
<gene>
    <name evidence="1" type="ORF">EHQ64_15580</name>
</gene>
<sequence>MIKKSYLLLAHLCAILFLFNCVFFDTKIDPIYTRPYMDRKLTKKIAVQINGLKDNTKFVSQGVKKISLGGVTANVYTKKPPTLILKEIIVSELTNAGLSIEDKYENDRTPKIEIFLNVFFTEPEMGLFAISYFGVIDTDVIVTIPGEGIYKKNIKSVGEQYSLIVELFSEGGFELAMQDYSKKFVYSVVELLGESRYYNEAK</sequence>
<dbReference type="Proteomes" id="UP000297762">
    <property type="component" value="Unassembled WGS sequence"/>
</dbReference>
<evidence type="ECO:0000313" key="2">
    <source>
        <dbReference type="Proteomes" id="UP000297762"/>
    </source>
</evidence>
<dbReference type="RefSeq" id="WP_135650728.1">
    <property type="nucleotide sequence ID" value="NZ_RQGF01000030.1"/>
</dbReference>
<evidence type="ECO:0008006" key="3">
    <source>
        <dbReference type="Google" id="ProtNLM"/>
    </source>
</evidence>
<dbReference type="OrthoDB" id="328089at2"/>
<protein>
    <recommendedName>
        <fullName evidence="3">Lipoprotein</fullName>
    </recommendedName>
</protein>
<reference evidence="1" key="1">
    <citation type="journal article" date="2019" name="PLoS Negl. Trop. Dis.">
        <title>Revisiting the worldwide diversity of Leptospira species in the environment.</title>
        <authorList>
            <person name="Vincent A.T."/>
            <person name="Schiettekatte O."/>
            <person name="Bourhy P."/>
            <person name="Veyrier F.J."/>
            <person name="Picardeau M."/>
        </authorList>
    </citation>
    <scope>NUCLEOTIDE SEQUENCE [LARGE SCALE GENOMIC DNA]</scope>
    <source>
        <strain evidence="1">201702455</strain>
    </source>
</reference>
<evidence type="ECO:0000313" key="1">
    <source>
        <dbReference type="EMBL" id="TGL59513.1"/>
    </source>
</evidence>
<proteinExistence type="predicted"/>
<dbReference type="AlphaFoldDB" id="A0A4R9K1F0"/>